<dbReference type="FunFam" id="3.40.50.1400:FF:000006">
    <property type="entry name" value="Ferrochelatase"/>
    <property type="match status" value="1"/>
</dbReference>
<keyword evidence="9" id="KW-0999">Mitochondrion inner membrane</keyword>
<keyword evidence="9" id="KW-0496">Mitochondrion</keyword>
<sequence>MVGFVPSSFSGLRSRTQGRPVSVRPPAATRRLTVRAVATAPTPTETKEKLGVLLLNLGGPERPEDVEGFLYNLFSDPDIIRLPPALSPIQGFLAGEIARARAPKSRAAYESIGGGSPIRRITSEQADALASALEQKGYPDAKVYVGMRYWHPFTEEAVDEIKKDGVSKLVVLPLYPQYSISTSGSSLRVLDKIFKEDIQTWNSKNVDHTVITDWYARDGYKQAMASLISKSIGELTDEQKSSMTVMFSAHGVPESYIEAGDPYQKQIQDCCKGVMELVGNDVSWTLCYQSRVGPVKWLSPYTDVVIEELAESGLKTLVVVPVSFVSEHIETLEEIDIEYRELALEKGIETFQRVPALGLNESFISDLGDMVIEAKEQPSLKVTEAMALSAGEATKAEEKLEMENGALLQTELASGRLAMLGIGVLTAMNYIGGSAAVELLRLIR</sequence>
<evidence type="ECO:0000256" key="8">
    <source>
        <dbReference type="ARBA" id="ARBA00049380"/>
    </source>
</evidence>
<dbReference type="HAMAP" id="MF_00323">
    <property type="entry name" value="Ferrochelatase"/>
    <property type="match status" value="1"/>
</dbReference>
<evidence type="ECO:0000313" key="11">
    <source>
        <dbReference type="EMBL" id="KAJ8907957.1"/>
    </source>
</evidence>
<evidence type="ECO:0000256" key="1">
    <source>
        <dbReference type="ARBA" id="ARBA00004229"/>
    </source>
</evidence>
<evidence type="ECO:0000256" key="2">
    <source>
        <dbReference type="ARBA" id="ARBA00004943"/>
    </source>
</evidence>
<dbReference type="AlphaFoldDB" id="A0AAV8V3C7"/>
<keyword evidence="5 9" id="KW-0350">Heme biosynthesis</keyword>
<dbReference type="PANTHER" id="PTHR11108:SF1">
    <property type="entry name" value="FERROCHELATASE, MITOCHONDRIAL"/>
    <property type="match status" value="1"/>
</dbReference>
<evidence type="ECO:0000256" key="5">
    <source>
        <dbReference type="ARBA" id="ARBA00023133"/>
    </source>
</evidence>
<accession>A0AAV8V3C7</accession>
<evidence type="ECO:0000256" key="7">
    <source>
        <dbReference type="ARBA" id="ARBA00023244"/>
    </source>
</evidence>
<comment type="function">
    <text evidence="9">Catalyzes the ferrous insertion into protoporphyrin IX.</text>
</comment>
<dbReference type="PROSITE" id="PS00534">
    <property type="entry name" value="FERROCHELATASE"/>
    <property type="match status" value="1"/>
</dbReference>
<dbReference type="EC" id="4.98.1.1" evidence="9"/>
<protein>
    <recommendedName>
        <fullName evidence="9">Ferrochelatase</fullName>
        <ecNumber evidence="9">4.98.1.1</ecNumber>
    </recommendedName>
</protein>
<dbReference type="Pfam" id="PF00762">
    <property type="entry name" value="Ferrochelatase"/>
    <property type="match status" value="1"/>
</dbReference>
<dbReference type="CDD" id="cd00419">
    <property type="entry name" value="Ferrochelatase_C"/>
    <property type="match status" value="1"/>
</dbReference>
<dbReference type="GO" id="GO:0009507">
    <property type="term" value="C:chloroplast"/>
    <property type="evidence" value="ECO:0007669"/>
    <property type="project" value="UniProtKB-SubCell"/>
</dbReference>
<dbReference type="Gene3D" id="3.40.50.1400">
    <property type="match status" value="2"/>
</dbReference>
<keyword evidence="9" id="KW-0472">Membrane</keyword>
<comment type="pathway">
    <text evidence="2 9">Porphyrin-containing compound metabolism; protoheme biosynthesis; protoheme from protoporphyrin-IX: step 1/1.</text>
</comment>
<evidence type="ECO:0000256" key="4">
    <source>
        <dbReference type="ARBA" id="ARBA00023004"/>
    </source>
</evidence>
<dbReference type="GO" id="GO:0006783">
    <property type="term" value="P:heme biosynthetic process"/>
    <property type="evidence" value="ECO:0007669"/>
    <property type="project" value="UniProtKB-UniRule"/>
</dbReference>
<reference evidence="11 12" key="1">
    <citation type="journal article" date="2023" name="Nat. Commun.">
        <title>Origin of minicircular mitochondrial genomes in red algae.</title>
        <authorList>
            <person name="Lee Y."/>
            <person name="Cho C.H."/>
            <person name="Lee Y.M."/>
            <person name="Park S.I."/>
            <person name="Yang J.H."/>
            <person name="West J.A."/>
            <person name="Bhattacharya D."/>
            <person name="Yoon H.S."/>
        </authorList>
    </citation>
    <scope>NUCLEOTIDE SEQUENCE [LARGE SCALE GENOMIC DNA]</scope>
    <source>
        <strain evidence="11 12">CCMP1338</strain>
        <tissue evidence="11">Whole cell</tissue>
    </source>
</reference>
<dbReference type="Proteomes" id="UP001157974">
    <property type="component" value="Unassembled WGS sequence"/>
</dbReference>
<organism evidence="11 12">
    <name type="scientific">Rhodosorus marinus</name>
    <dbReference type="NCBI Taxonomy" id="101924"/>
    <lineage>
        <taxon>Eukaryota</taxon>
        <taxon>Rhodophyta</taxon>
        <taxon>Stylonematophyceae</taxon>
        <taxon>Stylonematales</taxon>
        <taxon>Stylonemataceae</taxon>
        <taxon>Rhodosorus</taxon>
    </lineage>
</organism>
<comment type="similarity">
    <text evidence="3 9">Belongs to the ferrochelatase family.</text>
</comment>
<dbReference type="InterPro" id="IPR001015">
    <property type="entry name" value="Ferrochelatase"/>
</dbReference>
<evidence type="ECO:0000256" key="10">
    <source>
        <dbReference type="SAM" id="MobiDB-lite"/>
    </source>
</evidence>
<evidence type="ECO:0000256" key="6">
    <source>
        <dbReference type="ARBA" id="ARBA00023239"/>
    </source>
</evidence>
<keyword evidence="6 9" id="KW-0456">Lyase</keyword>
<keyword evidence="7 9" id="KW-0627">Porphyrin biosynthesis</keyword>
<feature type="region of interest" description="Disordered" evidence="10">
    <location>
        <begin position="1"/>
        <end position="23"/>
    </location>
</feature>
<dbReference type="InterPro" id="IPR033659">
    <property type="entry name" value="Ferrochelatase_N"/>
</dbReference>
<dbReference type="GO" id="GO:0004325">
    <property type="term" value="F:ferrochelatase activity"/>
    <property type="evidence" value="ECO:0007669"/>
    <property type="project" value="UniProtKB-UniRule"/>
</dbReference>
<comment type="subcellular location">
    <subcellularLocation>
        <location evidence="9">Mitochondrion inner membrane</location>
    </subcellularLocation>
    <subcellularLocation>
        <location evidence="1">Plastid</location>
        <location evidence="1">Chloroplast</location>
    </subcellularLocation>
</comment>
<dbReference type="SUPFAM" id="SSF53800">
    <property type="entry name" value="Chelatase"/>
    <property type="match status" value="1"/>
</dbReference>
<keyword evidence="12" id="KW-1185">Reference proteome</keyword>
<dbReference type="GO" id="GO:0005743">
    <property type="term" value="C:mitochondrial inner membrane"/>
    <property type="evidence" value="ECO:0007669"/>
    <property type="project" value="UniProtKB-SubCell"/>
</dbReference>
<evidence type="ECO:0000313" key="12">
    <source>
        <dbReference type="Proteomes" id="UP001157974"/>
    </source>
</evidence>
<evidence type="ECO:0000256" key="3">
    <source>
        <dbReference type="ARBA" id="ARBA00007718"/>
    </source>
</evidence>
<keyword evidence="4 9" id="KW-0408">Iron</keyword>
<dbReference type="InterPro" id="IPR019772">
    <property type="entry name" value="Ferrochelatase_AS"/>
</dbReference>
<dbReference type="PANTHER" id="PTHR11108">
    <property type="entry name" value="FERROCHELATASE"/>
    <property type="match status" value="1"/>
</dbReference>
<feature type="compositionally biased region" description="Polar residues" evidence="10">
    <location>
        <begin position="7"/>
        <end position="19"/>
    </location>
</feature>
<dbReference type="EMBL" id="JAMWBK010000002">
    <property type="protein sequence ID" value="KAJ8907957.1"/>
    <property type="molecule type" value="Genomic_DNA"/>
</dbReference>
<comment type="caution">
    <text evidence="11">The sequence shown here is derived from an EMBL/GenBank/DDBJ whole genome shotgun (WGS) entry which is preliminary data.</text>
</comment>
<comment type="catalytic activity">
    <reaction evidence="8 9">
        <text>heme b + 2 H(+) = protoporphyrin IX + Fe(2+)</text>
        <dbReference type="Rhea" id="RHEA:22584"/>
        <dbReference type="ChEBI" id="CHEBI:15378"/>
        <dbReference type="ChEBI" id="CHEBI:29033"/>
        <dbReference type="ChEBI" id="CHEBI:57306"/>
        <dbReference type="ChEBI" id="CHEBI:60344"/>
        <dbReference type="EC" id="4.98.1.1"/>
    </reaction>
</comment>
<proteinExistence type="inferred from homology"/>
<dbReference type="CDD" id="cd03411">
    <property type="entry name" value="Ferrochelatase_N"/>
    <property type="match status" value="1"/>
</dbReference>
<name>A0AAV8V3C7_9RHOD</name>
<gene>
    <name evidence="11" type="ORF">NDN08_008060</name>
</gene>
<dbReference type="NCBIfam" id="TIGR00109">
    <property type="entry name" value="hemH"/>
    <property type="match status" value="1"/>
</dbReference>
<dbReference type="InterPro" id="IPR033644">
    <property type="entry name" value="Ferrochelatase_C"/>
</dbReference>
<evidence type="ECO:0000256" key="9">
    <source>
        <dbReference type="RuleBase" id="RU000607"/>
    </source>
</evidence>